<feature type="domain" description="PPIase FKBP-type" evidence="7">
    <location>
        <begin position="278"/>
        <end position="356"/>
    </location>
</feature>
<evidence type="ECO:0000313" key="8">
    <source>
        <dbReference type="EMBL" id="GJJ06236.1"/>
    </source>
</evidence>
<evidence type="ECO:0000313" key="9">
    <source>
        <dbReference type="Proteomes" id="UP001050691"/>
    </source>
</evidence>
<dbReference type="EMBL" id="BPWL01000001">
    <property type="protein sequence ID" value="GJJ06236.1"/>
    <property type="molecule type" value="Genomic_DNA"/>
</dbReference>
<dbReference type="InterPro" id="IPR001179">
    <property type="entry name" value="PPIase_FKBP_dom"/>
</dbReference>
<proteinExistence type="predicted"/>
<dbReference type="EC" id="5.2.1.8" evidence="2 5"/>
<feature type="compositionally biased region" description="Basic and acidic residues" evidence="6">
    <location>
        <begin position="645"/>
        <end position="663"/>
    </location>
</feature>
<dbReference type="SUPFAM" id="SSF54534">
    <property type="entry name" value="FKBP-like"/>
    <property type="match status" value="1"/>
</dbReference>
<organism evidence="8 9">
    <name type="scientific">Clathrus columnatus</name>
    <dbReference type="NCBI Taxonomy" id="1419009"/>
    <lineage>
        <taxon>Eukaryota</taxon>
        <taxon>Fungi</taxon>
        <taxon>Dikarya</taxon>
        <taxon>Basidiomycota</taxon>
        <taxon>Agaricomycotina</taxon>
        <taxon>Agaricomycetes</taxon>
        <taxon>Phallomycetidae</taxon>
        <taxon>Phallales</taxon>
        <taxon>Clathraceae</taxon>
        <taxon>Clathrus</taxon>
    </lineage>
</organism>
<dbReference type="PANTHER" id="PTHR43811">
    <property type="entry name" value="FKBP-TYPE PEPTIDYL-PROLYL CIS-TRANS ISOMERASE FKPA"/>
    <property type="match status" value="1"/>
</dbReference>
<evidence type="ECO:0000259" key="7">
    <source>
        <dbReference type="PROSITE" id="PS50059"/>
    </source>
</evidence>
<keyword evidence="3 5" id="KW-0697">Rotamase</keyword>
<feature type="region of interest" description="Disordered" evidence="6">
    <location>
        <begin position="644"/>
        <end position="669"/>
    </location>
</feature>
<evidence type="ECO:0000256" key="6">
    <source>
        <dbReference type="SAM" id="MobiDB-lite"/>
    </source>
</evidence>
<evidence type="ECO:0000256" key="4">
    <source>
        <dbReference type="ARBA" id="ARBA00023235"/>
    </source>
</evidence>
<dbReference type="AlphaFoldDB" id="A0AAV4ZZP1"/>
<comment type="catalytic activity">
    <reaction evidence="1 5">
        <text>[protein]-peptidylproline (omega=180) = [protein]-peptidylproline (omega=0)</text>
        <dbReference type="Rhea" id="RHEA:16237"/>
        <dbReference type="Rhea" id="RHEA-COMP:10747"/>
        <dbReference type="Rhea" id="RHEA-COMP:10748"/>
        <dbReference type="ChEBI" id="CHEBI:83833"/>
        <dbReference type="ChEBI" id="CHEBI:83834"/>
        <dbReference type="EC" id="5.2.1.8"/>
    </reaction>
</comment>
<protein>
    <recommendedName>
        <fullName evidence="2 5">peptidylprolyl isomerase</fullName>
        <ecNumber evidence="2 5">5.2.1.8</ecNumber>
    </recommendedName>
</protein>
<gene>
    <name evidence="8" type="ORF">Clacol_000426</name>
</gene>
<feature type="compositionally biased region" description="Acidic residues" evidence="6">
    <location>
        <begin position="153"/>
        <end position="170"/>
    </location>
</feature>
<evidence type="ECO:0000256" key="1">
    <source>
        <dbReference type="ARBA" id="ARBA00000971"/>
    </source>
</evidence>
<dbReference type="Pfam" id="PF17800">
    <property type="entry name" value="NPL"/>
    <property type="match status" value="1"/>
</dbReference>
<dbReference type="Gene3D" id="2.60.120.340">
    <property type="entry name" value="Nucleoplasmin core domain"/>
    <property type="match status" value="1"/>
</dbReference>
<comment type="caution">
    <text evidence="8">The sequence shown here is derived from an EMBL/GenBank/DDBJ whole genome shotgun (WGS) entry which is preliminary data.</text>
</comment>
<dbReference type="FunFam" id="3.10.50.40:FF:000006">
    <property type="entry name" value="Peptidyl-prolyl cis-trans isomerase"/>
    <property type="match status" value="1"/>
</dbReference>
<feature type="region of interest" description="Disordered" evidence="6">
    <location>
        <begin position="151"/>
        <end position="265"/>
    </location>
</feature>
<accession>A0AAV4ZZP1</accession>
<dbReference type="InterPro" id="IPR046357">
    <property type="entry name" value="PPIase_dom_sf"/>
</dbReference>
<feature type="compositionally biased region" description="Acidic residues" evidence="6">
    <location>
        <begin position="56"/>
        <end position="65"/>
    </location>
</feature>
<dbReference type="PROSITE" id="PS50059">
    <property type="entry name" value="FKBP_PPIASE"/>
    <property type="match status" value="1"/>
</dbReference>
<name>A0AAV4ZZP1_9AGAM</name>
<dbReference type="Pfam" id="PF00254">
    <property type="entry name" value="FKBP_C"/>
    <property type="match status" value="1"/>
</dbReference>
<dbReference type="Gene3D" id="3.10.50.40">
    <property type="match status" value="1"/>
</dbReference>
<reference evidence="8" key="1">
    <citation type="submission" date="2021-10" db="EMBL/GenBank/DDBJ databases">
        <title>De novo Genome Assembly of Clathrus columnatus (Basidiomycota, Fungi) Using Illumina and Nanopore Sequence Data.</title>
        <authorList>
            <person name="Ogiso-Tanaka E."/>
            <person name="Itagaki H."/>
            <person name="Hosoya T."/>
            <person name="Hosaka K."/>
        </authorList>
    </citation>
    <scope>NUCLEOTIDE SEQUENCE</scope>
    <source>
        <strain evidence="8">MO-923</strain>
    </source>
</reference>
<dbReference type="PANTHER" id="PTHR43811:SF19">
    <property type="entry name" value="39 KDA FK506-BINDING NUCLEAR PROTEIN"/>
    <property type="match status" value="1"/>
</dbReference>
<evidence type="ECO:0000256" key="2">
    <source>
        <dbReference type="ARBA" id="ARBA00013194"/>
    </source>
</evidence>
<dbReference type="InterPro" id="IPR041232">
    <property type="entry name" value="NPL"/>
</dbReference>
<keyword evidence="4 5" id="KW-0413">Isomerase</keyword>
<feature type="region of interest" description="Disordered" evidence="6">
    <location>
        <begin position="45"/>
        <end position="79"/>
    </location>
</feature>
<evidence type="ECO:0000256" key="5">
    <source>
        <dbReference type="PROSITE-ProRule" id="PRU00277"/>
    </source>
</evidence>
<sequence>MVVSLAAWSLVVEPGKKITHDVFRDIKITNAALGATLEDEKARSTLKIFYTPPPTTDDEEEDEGEDTKKKSPQKQENENVKEVALCSLIPGSIEQATLDITFVEDDVVHFEVVGKNSIHLFGNYIDQDPMADMPPEDDYDEDDESVNLLDVSSDVEIDPAELDGLDDSENDENRFEELPDDDAVAGKKHGREEDDTMDGDVSMTSAKKLKDQSGSAVDTKSSKKEKKKGKKEQAKGEEADSSPAKSADKGASKEMKELSGGLKIKDVKTGSGKQAKAGNVISMRYIGKFPGGKVFDSNTKGEPFKFRLGKGEVIKGWDQGVAGMKVGGERLIIVPPSLGYGNKKTGDIPANSTLHFVESMQQQQEAEKTDEDATTLENYVTHLTSLLDRVNALRNQPSSLLMPSTFIRTEAEQGFEQINNAKTEIKQLTIQTPLKLAYDAFPTSLEDITISGARMLNRKRARPPSPTPESPRLAVATPDLIFPQISRPPLTVSELPSYIREHNKANFPSKIYIWTHARPDPNQPNKLPLLQDRITLRISILDVLYAYVRFEVEGADDEDIRMIGDVTKGKLMVETATVFGPRERKLPHSQSDFAVFQKISQHIAWLIQAQPEVELQNIVCTICHRILSEEGHFPPVCRIWTTSRKPKDSPISDEPEGKWEPRHRTCLSV</sequence>
<keyword evidence="9" id="KW-1185">Reference proteome</keyword>
<dbReference type="GO" id="GO:0000785">
    <property type="term" value="C:chromatin"/>
    <property type="evidence" value="ECO:0007669"/>
    <property type="project" value="TreeGrafter"/>
</dbReference>
<evidence type="ECO:0000256" key="3">
    <source>
        <dbReference type="ARBA" id="ARBA00023110"/>
    </source>
</evidence>
<dbReference type="GO" id="GO:0005730">
    <property type="term" value="C:nucleolus"/>
    <property type="evidence" value="ECO:0007669"/>
    <property type="project" value="TreeGrafter"/>
</dbReference>
<feature type="compositionally biased region" description="Basic and acidic residues" evidence="6">
    <location>
        <begin position="246"/>
        <end position="265"/>
    </location>
</feature>
<dbReference type="GO" id="GO:0003755">
    <property type="term" value="F:peptidyl-prolyl cis-trans isomerase activity"/>
    <property type="evidence" value="ECO:0007669"/>
    <property type="project" value="UniProtKB-KW"/>
</dbReference>
<feature type="compositionally biased region" description="Basic and acidic residues" evidence="6">
    <location>
        <begin position="66"/>
        <end position="79"/>
    </location>
</feature>
<dbReference type="Proteomes" id="UP001050691">
    <property type="component" value="Unassembled WGS sequence"/>
</dbReference>